<dbReference type="EMBL" id="MAEM01000373">
    <property type="protein sequence ID" value="OBS00273.1"/>
    <property type="molecule type" value="Genomic_DNA"/>
</dbReference>
<evidence type="ECO:0000256" key="1">
    <source>
        <dbReference type="ARBA" id="ARBA00023125"/>
    </source>
</evidence>
<dbReference type="SUPFAM" id="SSF46689">
    <property type="entry name" value="Homeodomain-like"/>
    <property type="match status" value="2"/>
</dbReference>
<dbReference type="GO" id="GO:0003700">
    <property type="term" value="F:DNA-binding transcription factor activity"/>
    <property type="evidence" value="ECO:0007669"/>
    <property type="project" value="TreeGrafter"/>
</dbReference>
<evidence type="ECO:0000313" key="8">
    <source>
        <dbReference type="Proteomes" id="UP000193928"/>
    </source>
</evidence>
<dbReference type="Proteomes" id="UP000193928">
    <property type="component" value="Unassembled WGS sequence"/>
</dbReference>
<keyword evidence="8" id="KW-1185">Reference proteome</keyword>
<evidence type="ECO:0000313" key="5">
    <source>
        <dbReference type="EMBL" id="OBS00273.1"/>
    </source>
</evidence>
<dbReference type="Gene3D" id="1.10.10.60">
    <property type="entry name" value="Homeodomain-like"/>
    <property type="match status" value="2"/>
</dbReference>
<feature type="region of interest" description="Disordered" evidence="3">
    <location>
        <begin position="1"/>
        <end position="21"/>
    </location>
</feature>
<gene>
    <name evidence="5" type="ORF">A9W98_25805</name>
    <name evidence="6" type="ORF">AWC08_07670</name>
</gene>
<reference evidence="6 8" key="1">
    <citation type="submission" date="2016-01" db="EMBL/GenBank/DDBJ databases">
        <title>The new phylogeny of the genus Mycobacterium.</title>
        <authorList>
            <person name="Tarcisio F."/>
            <person name="Conor M."/>
            <person name="Antonella G."/>
            <person name="Elisabetta G."/>
            <person name="Giulia F.S."/>
            <person name="Sara T."/>
            <person name="Anna F."/>
            <person name="Clotilde B."/>
            <person name="Roberto B."/>
            <person name="Veronica D.S."/>
            <person name="Fabio R."/>
            <person name="Monica P."/>
            <person name="Olivier J."/>
            <person name="Enrico T."/>
            <person name="Nicola S."/>
        </authorList>
    </citation>
    <scope>NUCLEOTIDE SEQUENCE [LARGE SCALE GENOMIC DNA]</scope>
    <source>
        <strain evidence="6 8">DSM 44160</strain>
    </source>
</reference>
<dbReference type="PRINTS" id="PR00455">
    <property type="entry name" value="HTHTETR"/>
</dbReference>
<proteinExistence type="predicted"/>
<keyword evidence="1 2" id="KW-0238">DNA-binding</keyword>
<evidence type="ECO:0000313" key="6">
    <source>
        <dbReference type="EMBL" id="ORV68279.1"/>
    </source>
</evidence>
<organism evidence="5 7">
    <name type="scientific">Mycobacterium gordonae</name>
    <dbReference type="NCBI Taxonomy" id="1778"/>
    <lineage>
        <taxon>Bacteria</taxon>
        <taxon>Bacillati</taxon>
        <taxon>Actinomycetota</taxon>
        <taxon>Actinomycetes</taxon>
        <taxon>Mycobacteriales</taxon>
        <taxon>Mycobacteriaceae</taxon>
        <taxon>Mycobacterium</taxon>
    </lineage>
</organism>
<dbReference type="Pfam" id="PF00440">
    <property type="entry name" value="TetR_N"/>
    <property type="match status" value="2"/>
</dbReference>
<dbReference type="PANTHER" id="PTHR30055">
    <property type="entry name" value="HTH-TYPE TRANSCRIPTIONAL REGULATOR RUTR"/>
    <property type="match status" value="1"/>
</dbReference>
<dbReference type="InterPro" id="IPR009057">
    <property type="entry name" value="Homeodomain-like_sf"/>
</dbReference>
<dbReference type="InterPro" id="IPR001647">
    <property type="entry name" value="HTH_TetR"/>
</dbReference>
<evidence type="ECO:0000259" key="4">
    <source>
        <dbReference type="PROSITE" id="PS50977"/>
    </source>
</evidence>
<evidence type="ECO:0000256" key="3">
    <source>
        <dbReference type="SAM" id="MobiDB-lite"/>
    </source>
</evidence>
<dbReference type="GO" id="GO:0000976">
    <property type="term" value="F:transcription cis-regulatory region binding"/>
    <property type="evidence" value="ECO:0007669"/>
    <property type="project" value="TreeGrafter"/>
</dbReference>
<feature type="domain" description="HTH tetR-type" evidence="4">
    <location>
        <begin position="19"/>
        <end position="79"/>
    </location>
</feature>
<dbReference type="OrthoDB" id="4456617at2"/>
<dbReference type="AlphaFoldDB" id="A0A1A6BD79"/>
<dbReference type="InterPro" id="IPR050109">
    <property type="entry name" value="HTH-type_TetR-like_transc_reg"/>
</dbReference>
<reference evidence="5 7" key="2">
    <citation type="submission" date="2016-06" db="EMBL/GenBank/DDBJ databases">
        <authorList>
            <person name="Kjaerup R.B."/>
            <person name="Dalgaard T.S."/>
            <person name="Juul-Madsen H.R."/>
        </authorList>
    </citation>
    <scope>NUCLEOTIDE SEQUENCE [LARGE SCALE GENOMIC DNA]</scope>
    <source>
        <strain evidence="5 7">1245752.6</strain>
    </source>
</reference>
<dbReference type="EMBL" id="LQOY01000242">
    <property type="protein sequence ID" value="ORV68279.1"/>
    <property type="molecule type" value="Genomic_DNA"/>
</dbReference>
<feature type="DNA-binding region" description="H-T-H motif" evidence="2">
    <location>
        <begin position="42"/>
        <end position="61"/>
    </location>
</feature>
<feature type="domain" description="HTH tetR-type" evidence="4">
    <location>
        <begin position="222"/>
        <end position="282"/>
    </location>
</feature>
<evidence type="ECO:0000256" key="2">
    <source>
        <dbReference type="PROSITE-ProRule" id="PRU00335"/>
    </source>
</evidence>
<feature type="DNA-binding region" description="H-T-H motif" evidence="2">
    <location>
        <begin position="245"/>
        <end position="264"/>
    </location>
</feature>
<protein>
    <submittedName>
        <fullName evidence="5">TetR family transcriptional regulator</fullName>
    </submittedName>
</protein>
<dbReference type="Proteomes" id="UP000093757">
    <property type="component" value="Unassembled WGS sequence"/>
</dbReference>
<evidence type="ECO:0000313" key="7">
    <source>
        <dbReference type="Proteomes" id="UP000093757"/>
    </source>
</evidence>
<dbReference type="Gene3D" id="1.10.357.10">
    <property type="entry name" value="Tetracycline Repressor, domain 2"/>
    <property type="match status" value="2"/>
</dbReference>
<comment type="caution">
    <text evidence="5">The sequence shown here is derived from an EMBL/GenBank/DDBJ whole genome shotgun (WGS) entry which is preliminary data.</text>
</comment>
<dbReference type="PANTHER" id="PTHR30055:SF237">
    <property type="entry name" value="TRANSCRIPTIONAL REPRESSOR MCE3R"/>
    <property type="match status" value="1"/>
</dbReference>
<accession>A0A1A6BD79</accession>
<dbReference type="PROSITE" id="PS50977">
    <property type="entry name" value="HTH_TETR_2"/>
    <property type="match status" value="2"/>
</dbReference>
<name>A0A1A6BD79_MYCGO</name>
<sequence length="408" mass="44731">MKGGKLTETSLQPVKRRPKDRKQQILEQAVGLFTERGFHSVKLEDIAEAAGVTARALYRHYDNKQALLAEVIRAGQDQYQSARRLTDGQAEPEPQPLHLELPNLIAAAVESRSLMVLWQREARYLNENDRAEVRRRINAIVAGIRDNVVLEVPGLGPQHAELRAWAVSSTLTGLGGHNLTLPADELEKCLSQASLAAARTPPVSELRPLDPTTDDDGHDVLFSRYETLLATGARLFRAKGYPAVSTSEIGKGAGIAGPGLYRSFSSKQAILDALLRRLDEWHSLECVRAIRANPEAAQRLRGLVEGHVRLSLDAPDLVAVCVTELPHASGEVRDSYLRNKADRESVWADLIMALNPLTTVIEARLLIAAAITLIEDVARTWHLTRYAGVADEITALALAILTSRTESG</sequence>